<feature type="domain" description="C2H2-type" evidence="11">
    <location>
        <begin position="631"/>
        <end position="658"/>
    </location>
</feature>
<dbReference type="AlphaFoldDB" id="A0AAN9BBN3"/>
<dbReference type="FunFam" id="3.30.160.60:FF:002343">
    <property type="entry name" value="Zinc finger protein 33A"/>
    <property type="match status" value="1"/>
</dbReference>
<proteinExistence type="predicted"/>
<feature type="domain" description="C2H2-type" evidence="11">
    <location>
        <begin position="826"/>
        <end position="854"/>
    </location>
</feature>
<feature type="compositionally biased region" description="Polar residues" evidence="10">
    <location>
        <begin position="241"/>
        <end position="256"/>
    </location>
</feature>
<evidence type="ECO:0000256" key="2">
    <source>
        <dbReference type="ARBA" id="ARBA00022723"/>
    </source>
</evidence>
<sequence>MAQQDMSVPEDGQVECKVETIKQIVVIEDDVVDLWHTVGASQGLTTDADVCRFLLSLCFSDREDATHQGVRCGRCNSLLTLVCSKCQLPSQVSSQQAMSSHTFSQPSLRSQPSLEQAFPSLPQPYLPLSSYSSPSSQTSLQVPSTSWESQSLLLSSQQDLHSSSPETLQKASRMGLSLQERGTSKSPLHKPLLRRPTSDRDEGSDGGLDMETFNDEGAGDSDIEMSFEQEYDRQESKKPSTQDLTSTAPTQKVCSETHSKKNKTKTAVVVLHKCDMPLSATHTDPNEVRLSRPDGCCIRNNKDKIGQWTGKYAIYGEPRKQYGAYKYYSSYTCSQCRKVFTLKSAFKNHMEKPNCDDNVSEEQFRRWVKGSGDIDSPRTKRKSALNVKFSHEDDKQGSEGEEGSLNDKDEERGASFSKRARRQKKVNYTRRKEYTLDEFMEGKFHIRLDTKARLYSHYTCFKCNTVCKTSADFGRHRKGRGDNPCLNPKGDKPSPRTELDSKSIELLLKIKEEMLHCCSKCDLVFGRKDFYMEHLITHAYTLDNEGKHVCNLCQGEFSEYKDLHLHAVIPPGKETCSVCGTVFISRCQVNSHQLIHTDDQRLTKCQRCGESVLRSEIKAHKKAHSEKSQKSICPQCGKCFMSRAGLSAHLSVHSDVRPFSCSVCDASFKKKQLLVSHQQTHGEKKKQCEICGAKFHREFVLKMHIQSHHLGLKFQCSICGHVFKTKFYHDKHKRQHLKQKSKECSHCGLRYHTTKELETHMRVHTGEKPFQCSFCPAKFGRQDYLRKHTRIHTGEKPHVCEDCGKRFTCVSSYVYHRKKWHSDKLLPCSVCGTVFVDQFRLNSHREKSHIGDKTEQEDCVQKPAYCSEPLQGGSSGRFGDSSSTSLNREETGSCTSDVIAEPGRTDETFGESNSA</sequence>
<dbReference type="InterPro" id="IPR036236">
    <property type="entry name" value="Znf_C2H2_sf"/>
</dbReference>
<keyword evidence="3" id="KW-0677">Repeat</keyword>
<comment type="caution">
    <text evidence="12">The sequence shown here is derived from an EMBL/GenBank/DDBJ whole genome shotgun (WGS) entry which is preliminary data.</text>
</comment>
<feature type="region of interest" description="Disordered" evidence="10">
    <location>
        <begin position="478"/>
        <end position="498"/>
    </location>
</feature>
<feature type="domain" description="C2H2-type" evidence="11">
    <location>
        <begin position="714"/>
        <end position="741"/>
    </location>
</feature>
<evidence type="ECO:0000256" key="9">
    <source>
        <dbReference type="PROSITE-ProRule" id="PRU00042"/>
    </source>
</evidence>
<name>A0AAN9BBN3_9CAEN</name>
<dbReference type="GO" id="GO:0008270">
    <property type="term" value="F:zinc ion binding"/>
    <property type="evidence" value="ECO:0007669"/>
    <property type="project" value="UniProtKB-KW"/>
</dbReference>
<comment type="subcellular location">
    <subcellularLocation>
        <location evidence="1">Nucleus</location>
    </subcellularLocation>
</comment>
<evidence type="ECO:0000259" key="11">
    <source>
        <dbReference type="PROSITE" id="PS50157"/>
    </source>
</evidence>
<feature type="domain" description="C2H2-type" evidence="11">
    <location>
        <begin position="659"/>
        <end position="686"/>
    </location>
</feature>
<feature type="compositionally biased region" description="Acidic residues" evidence="10">
    <location>
        <begin position="212"/>
        <end position="229"/>
    </location>
</feature>
<feature type="compositionally biased region" description="Basic and acidic residues" evidence="10">
    <location>
        <begin position="489"/>
        <end position="498"/>
    </location>
</feature>
<feature type="domain" description="C2H2-type" evidence="11">
    <location>
        <begin position="742"/>
        <end position="769"/>
    </location>
</feature>
<feature type="domain" description="C2H2-type" evidence="11">
    <location>
        <begin position="574"/>
        <end position="601"/>
    </location>
</feature>
<evidence type="ECO:0000313" key="13">
    <source>
        <dbReference type="Proteomes" id="UP001374579"/>
    </source>
</evidence>
<evidence type="ECO:0000256" key="10">
    <source>
        <dbReference type="SAM" id="MobiDB-lite"/>
    </source>
</evidence>
<dbReference type="PROSITE" id="PS50157">
    <property type="entry name" value="ZINC_FINGER_C2H2_2"/>
    <property type="match status" value="10"/>
</dbReference>
<keyword evidence="2" id="KW-0479">Metal-binding</keyword>
<dbReference type="EMBL" id="JBAMIC010000010">
    <property type="protein sequence ID" value="KAK7102960.1"/>
    <property type="molecule type" value="Genomic_DNA"/>
</dbReference>
<evidence type="ECO:0000256" key="3">
    <source>
        <dbReference type="ARBA" id="ARBA00022737"/>
    </source>
</evidence>
<dbReference type="GO" id="GO:0000978">
    <property type="term" value="F:RNA polymerase II cis-regulatory region sequence-specific DNA binding"/>
    <property type="evidence" value="ECO:0007669"/>
    <property type="project" value="TreeGrafter"/>
</dbReference>
<dbReference type="GO" id="GO:0001817">
    <property type="term" value="P:regulation of cytokine production"/>
    <property type="evidence" value="ECO:0007669"/>
    <property type="project" value="TreeGrafter"/>
</dbReference>
<evidence type="ECO:0000313" key="12">
    <source>
        <dbReference type="EMBL" id="KAK7102960.1"/>
    </source>
</evidence>
<dbReference type="InterPro" id="IPR013087">
    <property type="entry name" value="Znf_C2H2_type"/>
</dbReference>
<accession>A0AAN9BBN3</accession>
<dbReference type="SMART" id="SM00355">
    <property type="entry name" value="ZnF_C2H2"/>
    <property type="match status" value="14"/>
</dbReference>
<keyword evidence="13" id="KW-1185">Reference proteome</keyword>
<feature type="region of interest" description="Disordered" evidence="10">
    <location>
        <begin position="866"/>
        <end position="915"/>
    </location>
</feature>
<dbReference type="GO" id="GO:0001227">
    <property type="term" value="F:DNA-binding transcription repressor activity, RNA polymerase II-specific"/>
    <property type="evidence" value="ECO:0007669"/>
    <property type="project" value="TreeGrafter"/>
</dbReference>
<keyword evidence="8" id="KW-0539">Nucleus</keyword>
<dbReference type="FunFam" id="3.30.160.60:FF:000690">
    <property type="entry name" value="Zinc finger protein 354C"/>
    <property type="match status" value="1"/>
</dbReference>
<evidence type="ECO:0000256" key="8">
    <source>
        <dbReference type="ARBA" id="ARBA00023242"/>
    </source>
</evidence>
<evidence type="ECO:0000256" key="4">
    <source>
        <dbReference type="ARBA" id="ARBA00022771"/>
    </source>
</evidence>
<dbReference type="GO" id="GO:0002682">
    <property type="term" value="P:regulation of immune system process"/>
    <property type="evidence" value="ECO:0007669"/>
    <property type="project" value="TreeGrafter"/>
</dbReference>
<feature type="domain" description="C2H2-type" evidence="11">
    <location>
        <begin position="331"/>
        <end position="363"/>
    </location>
</feature>
<feature type="region of interest" description="Disordered" evidence="10">
    <location>
        <begin position="156"/>
        <end position="259"/>
    </location>
</feature>
<feature type="domain" description="C2H2-type" evidence="11">
    <location>
        <begin position="798"/>
        <end position="826"/>
    </location>
</feature>
<protein>
    <recommendedName>
        <fullName evidence="11">C2H2-type domain-containing protein</fullName>
    </recommendedName>
</protein>
<evidence type="ECO:0000256" key="5">
    <source>
        <dbReference type="ARBA" id="ARBA00022833"/>
    </source>
</evidence>
<dbReference type="Gene3D" id="3.30.160.60">
    <property type="entry name" value="Classic Zinc Finger"/>
    <property type="match status" value="7"/>
</dbReference>
<keyword evidence="5" id="KW-0862">Zinc</keyword>
<reference evidence="12 13" key="1">
    <citation type="submission" date="2024-02" db="EMBL/GenBank/DDBJ databases">
        <title>Chromosome-scale genome assembly of the rough periwinkle Littorina saxatilis.</title>
        <authorList>
            <person name="De Jode A."/>
            <person name="Faria R."/>
            <person name="Formenti G."/>
            <person name="Sims Y."/>
            <person name="Smith T.P."/>
            <person name="Tracey A."/>
            <person name="Wood J.M.D."/>
            <person name="Zagrodzka Z.B."/>
            <person name="Johannesson K."/>
            <person name="Butlin R.K."/>
            <person name="Leder E.H."/>
        </authorList>
    </citation>
    <scope>NUCLEOTIDE SEQUENCE [LARGE SCALE GENOMIC DNA]</scope>
    <source>
        <strain evidence="12">Snail1</strain>
        <tissue evidence="12">Muscle</tissue>
    </source>
</reference>
<feature type="domain" description="C2H2-type" evidence="11">
    <location>
        <begin position="686"/>
        <end position="714"/>
    </location>
</feature>
<dbReference type="PROSITE" id="PS00028">
    <property type="entry name" value="ZINC_FINGER_C2H2_1"/>
    <property type="match status" value="9"/>
</dbReference>
<dbReference type="PANTHER" id="PTHR24399:SF70">
    <property type="entry name" value="C2H2-TYPE DOMAIN-CONTAINING PROTEIN"/>
    <property type="match status" value="1"/>
</dbReference>
<dbReference type="GO" id="GO:0005654">
    <property type="term" value="C:nucleoplasm"/>
    <property type="evidence" value="ECO:0007669"/>
    <property type="project" value="TreeGrafter"/>
</dbReference>
<organism evidence="12 13">
    <name type="scientific">Littorina saxatilis</name>
    <dbReference type="NCBI Taxonomy" id="31220"/>
    <lineage>
        <taxon>Eukaryota</taxon>
        <taxon>Metazoa</taxon>
        <taxon>Spiralia</taxon>
        <taxon>Lophotrochozoa</taxon>
        <taxon>Mollusca</taxon>
        <taxon>Gastropoda</taxon>
        <taxon>Caenogastropoda</taxon>
        <taxon>Littorinimorpha</taxon>
        <taxon>Littorinoidea</taxon>
        <taxon>Littorinidae</taxon>
        <taxon>Littorina</taxon>
    </lineage>
</organism>
<feature type="compositionally biased region" description="Basic and acidic residues" evidence="10">
    <location>
        <begin position="230"/>
        <end position="240"/>
    </location>
</feature>
<dbReference type="PANTHER" id="PTHR24399">
    <property type="entry name" value="ZINC FINGER AND BTB DOMAIN-CONTAINING"/>
    <property type="match status" value="1"/>
</dbReference>
<evidence type="ECO:0000256" key="1">
    <source>
        <dbReference type="ARBA" id="ARBA00004123"/>
    </source>
</evidence>
<dbReference type="FunFam" id="3.30.160.60:FF:000145">
    <property type="entry name" value="Zinc finger protein 574"/>
    <property type="match status" value="1"/>
</dbReference>
<feature type="compositionally biased region" description="Basic and acidic residues" evidence="10">
    <location>
        <begin position="389"/>
        <end position="398"/>
    </location>
</feature>
<evidence type="ECO:0000256" key="6">
    <source>
        <dbReference type="ARBA" id="ARBA00023015"/>
    </source>
</evidence>
<keyword evidence="6" id="KW-0805">Transcription regulation</keyword>
<keyword evidence="7" id="KW-0804">Transcription</keyword>
<evidence type="ECO:0000256" key="7">
    <source>
        <dbReference type="ARBA" id="ARBA00023163"/>
    </source>
</evidence>
<keyword evidence="4 9" id="KW-0863">Zinc-finger</keyword>
<dbReference type="Pfam" id="PF00096">
    <property type="entry name" value="zf-C2H2"/>
    <property type="match status" value="4"/>
</dbReference>
<dbReference type="Proteomes" id="UP001374579">
    <property type="component" value="Unassembled WGS sequence"/>
</dbReference>
<feature type="region of interest" description="Disordered" evidence="10">
    <location>
        <begin position="370"/>
        <end position="424"/>
    </location>
</feature>
<dbReference type="SUPFAM" id="SSF57667">
    <property type="entry name" value="beta-beta-alpha zinc fingers"/>
    <property type="match status" value="5"/>
</dbReference>
<gene>
    <name evidence="12" type="ORF">V1264_021110</name>
</gene>
<feature type="domain" description="C2H2-type" evidence="11">
    <location>
        <begin position="770"/>
        <end position="797"/>
    </location>
</feature>